<reference evidence="10" key="2">
    <citation type="submission" date="2015-01" db="EMBL/GenBank/DDBJ databases">
        <title>Evolutionary Origins and Diversification of the Mycorrhizal Mutualists.</title>
        <authorList>
            <consortium name="DOE Joint Genome Institute"/>
            <consortium name="Mycorrhizal Genomics Consortium"/>
            <person name="Kohler A."/>
            <person name="Kuo A."/>
            <person name="Nagy L.G."/>
            <person name="Floudas D."/>
            <person name="Copeland A."/>
            <person name="Barry K.W."/>
            <person name="Cichocki N."/>
            <person name="Veneault-Fourrey C."/>
            <person name="LaButti K."/>
            <person name="Lindquist E.A."/>
            <person name="Lipzen A."/>
            <person name="Lundell T."/>
            <person name="Morin E."/>
            <person name="Murat C."/>
            <person name="Riley R."/>
            <person name="Ohm R."/>
            <person name="Sun H."/>
            <person name="Tunlid A."/>
            <person name="Henrissat B."/>
            <person name="Grigoriev I.V."/>
            <person name="Hibbett D.S."/>
            <person name="Martin F."/>
        </authorList>
    </citation>
    <scope>NUCLEOTIDE SEQUENCE [LARGE SCALE GENOMIC DNA]</scope>
    <source>
        <strain evidence="10">h7</strain>
    </source>
</reference>
<evidence type="ECO:0000256" key="6">
    <source>
        <dbReference type="SAM" id="MobiDB-lite"/>
    </source>
</evidence>
<protein>
    <recommendedName>
        <fullName evidence="11">Chromatin remodeling factor mit1</fullName>
    </recommendedName>
</protein>
<feature type="domain" description="Helicase C-terminal" evidence="8">
    <location>
        <begin position="1160"/>
        <end position="1311"/>
    </location>
</feature>
<evidence type="ECO:0000256" key="5">
    <source>
        <dbReference type="ARBA" id="ARBA00023242"/>
    </source>
</evidence>
<dbReference type="InterPro" id="IPR056616">
    <property type="entry name" value="Chromo_MIT1"/>
</dbReference>
<dbReference type="STRING" id="686832.A0A0C3CUP0"/>
<feature type="compositionally biased region" description="Basic and acidic residues" evidence="6">
    <location>
        <begin position="1405"/>
        <end position="1414"/>
    </location>
</feature>
<gene>
    <name evidence="9" type="ORF">M413DRAFT_439520</name>
</gene>
<dbReference type="GO" id="GO:0140658">
    <property type="term" value="F:ATP-dependent chromatin remodeler activity"/>
    <property type="evidence" value="ECO:0007669"/>
    <property type="project" value="TreeGrafter"/>
</dbReference>
<dbReference type="GO" id="GO:0016887">
    <property type="term" value="F:ATP hydrolysis activity"/>
    <property type="evidence" value="ECO:0007669"/>
    <property type="project" value="TreeGrafter"/>
</dbReference>
<dbReference type="GO" id="GO:0005524">
    <property type="term" value="F:ATP binding"/>
    <property type="evidence" value="ECO:0007669"/>
    <property type="project" value="UniProtKB-KW"/>
</dbReference>
<dbReference type="GO" id="GO:0000785">
    <property type="term" value="C:chromatin"/>
    <property type="evidence" value="ECO:0007669"/>
    <property type="project" value="TreeGrafter"/>
</dbReference>
<dbReference type="InterPro" id="IPR049730">
    <property type="entry name" value="SNF2/RAD54-like_C"/>
</dbReference>
<dbReference type="InterPro" id="IPR038718">
    <property type="entry name" value="SNF2-like_sf"/>
</dbReference>
<proteinExistence type="predicted"/>
<feature type="region of interest" description="Disordered" evidence="6">
    <location>
        <begin position="328"/>
        <end position="350"/>
    </location>
</feature>
<dbReference type="PANTHER" id="PTHR45623:SF17">
    <property type="entry name" value="CHROMODOMAIN-HELICASE-DNA-BINDING PROTEIN 3-RELATED"/>
    <property type="match status" value="1"/>
</dbReference>
<keyword evidence="2" id="KW-0547">Nucleotide-binding</keyword>
<dbReference type="SUPFAM" id="SSF54160">
    <property type="entry name" value="Chromo domain-like"/>
    <property type="match status" value="1"/>
</dbReference>
<dbReference type="GO" id="GO:0003677">
    <property type="term" value="F:DNA binding"/>
    <property type="evidence" value="ECO:0007669"/>
    <property type="project" value="TreeGrafter"/>
</dbReference>
<sequence>MSDASGDIHEDASHRDIRSSDKPRLILKPPKAPGPVRTNKVYVAPPRLLPAQKQQYKPANENSFILDLQTRCNEIIGEYTEGKKLYYFARHDGGIAHKFLASAFTEKRRHLVEEYEKKKAGGALQPFDPSAAYIHPLSRVKVKISINPRRVSSEDVIADSEEDEEDSETTEDEGDDDYGVGVRRLPRRPARPNTRKELPYSPRKSSSRKVLTVESDSEISEYRAGGRVPVRRSTRTKKATEIHVIDSDEDDYVDDDYHARMKLKVREKKKRNSHIKSSPPMYGHFRDIAALDEDPFSDDEDNEAVRRHRVICEKCHLGPAHKLLAAFKKKSKGRGKKRKRSTDDEFEESDDEDKYINMGGWVQCLKCPVSAHWKCLASTQRDEVLRAVREREQKDWEASRGAGDSSLMAPKKISELSIEQTTEFICGACLRGGICMGCMETALEPDPSRSKMDETPNNQHLKDADDMAMKDGTARESVIHSLARELLFRCFTCKRLAHYHHLPTPPNLDADPTIPEVAEHYQQSKSWLCADCSSFKYGLDKILAWRPYPPDAEPGLATAGVSNYKTLLPREYLVKWTGRSYRRVEWVPHMWLVSTNQAKLKNFISGGTKVDLLKKPAGPEATDMEVDDVAPINPLEQKPDSRGSSVQLESSVLGALPDAEQRIPPAWKTVDRVLDVLLWRPTPRKGTPHRKRKKVIAVSSDEEHDQEVADARNRAVAVLEKGEEPPGDLTETLEEWLSHDDLKKTDIDQVIWAFIKWDDLGYDETTWDTPPKLAETGYEAFKVAFERFVDSQAVVLPKRDKVFWKAFDDRHKGGYRKHLLKDASDLNLGQPSNLKLMPFQVDGFNWLCSNWWDHQHCILADEMGLGKTVQIVTFLGNIIAKWDAFPALVVVPNSTVTNWVREFERWAPQLRVVSFHGEKTARDIVKQFELYHKSPPPGATNVKFHVLVTTYESLTGAKDFTPVFKNMPRWEALIVDEGQRLKSDSSLLFRKLNELKSAHRIIMTGTPLNNNMRELFNLMNFLDPEEWKDLEALEKQHEELDEELVKQLHTRLRPYFLRRIKSEVLELPPKNEVIIPVSMAPLQREVYRSILSHNFNLLGNLTQPTKGQSAPSKGRINNILMQLRKCLQHPYLYSEDIEPQNLSPQESHGKLIDASAKLRFLKSLLPKLKERNHRVLLFSQFVIALNVVEDFLQGEGYKFLRLDGSTKGSVRQKAMDEFNKPGSEYFIFLLTTRAGGVGINLFTADTVIIFDPDFNPHQDLQAIARAYRYGQQKTCLVFKLMVKDSAEERIIQIGKKKLVLDHLIVQKMDDDDENGGEDVQSILTYGAQALFDSENTRDITYSDNDIDNLLEKTEKEAVKEAPKAAGGLSFAFAKIWAAEKDSLEEVVEEDQTDSWAQTLQKINTEREKEQEKQIAESGRGARRKAADIAKTKIHVGAGGSEILDKPTKRMKQRGPKDSRGSDGSAYSEDSIASDSDHAAVDDDFTLDVGGARSRSKILQPTHGHPLNPIQNMGQHYSGPDCGLCGQRHESGQCLMVDRSENLAEYREMLILHADDEPWEERSAAVQAIDEILHRRGHLSLIAGQPLHPLPKPNMAPSPPKKAKRPSHAIDPTPSSSQNWAPSVPRQNTSSAKAEVQKAESAKEASSSQTSRFVAHVLCVLCRQSIHSLDDCPLVRAGSKSIAAHIALLETDSDPSSKNTTSALRDLLVKAKFKEMSAPGK</sequence>
<keyword evidence="4" id="KW-0067">ATP-binding</keyword>
<accession>A0A0C3CUP0</accession>
<dbReference type="EMBL" id="KN831769">
    <property type="protein sequence ID" value="KIM47839.1"/>
    <property type="molecule type" value="Genomic_DNA"/>
</dbReference>
<dbReference type="OrthoDB" id="5857104at2759"/>
<feature type="region of interest" description="Disordered" evidence="6">
    <location>
        <begin position="1405"/>
        <end position="1478"/>
    </location>
</feature>
<evidence type="ECO:0000256" key="3">
    <source>
        <dbReference type="ARBA" id="ARBA00022801"/>
    </source>
</evidence>
<dbReference type="SUPFAM" id="SSF52540">
    <property type="entry name" value="P-loop containing nucleoside triphosphate hydrolases"/>
    <property type="match status" value="2"/>
</dbReference>
<evidence type="ECO:0008006" key="11">
    <source>
        <dbReference type="Google" id="ProtNLM"/>
    </source>
</evidence>
<feature type="domain" description="Helicase ATP-binding" evidence="7">
    <location>
        <begin position="848"/>
        <end position="1025"/>
    </location>
</feature>
<feature type="region of interest" description="Disordered" evidence="6">
    <location>
        <begin position="1"/>
        <end position="39"/>
    </location>
</feature>
<dbReference type="HOGENOM" id="CLU_001508_2_0_1"/>
<dbReference type="Proteomes" id="UP000053424">
    <property type="component" value="Unassembled WGS sequence"/>
</dbReference>
<feature type="compositionally biased region" description="Acidic residues" evidence="6">
    <location>
        <begin position="156"/>
        <end position="178"/>
    </location>
</feature>
<evidence type="ECO:0000259" key="7">
    <source>
        <dbReference type="PROSITE" id="PS51192"/>
    </source>
</evidence>
<feature type="compositionally biased region" description="Pro residues" evidence="6">
    <location>
        <begin position="1587"/>
        <end position="1599"/>
    </location>
</feature>
<evidence type="ECO:0000313" key="9">
    <source>
        <dbReference type="EMBL" id="KIM47839.1"/>
    </source>
</evidence>
<dbReference type="PROSITE" id="PS51194">
    <property type="entry name" value="HELICASE_CTER"/>
    <property type="match status" value="1"/>
</dbReference>
<evidence type="ECO:0000313" key="10">
    <source>
        <dbReference type="Proteomes" id="UP000053424"/>
    </source>
</evidence>
<feature type="compositionally biased region" description="Basic residues" evidence="6">
    <location>
        <begin position="328"/>
        <end position="340"/>
    </location>
</feature>
<name>A0A0C3CUP0_HEBCY</name>
<dbReference type="PROSITE" id="PS51192">
    <property type="entry name" value="HELICASE_ATP_BIND_1"/>
    <property type="match status" value="1"/>
</dbReference>
<dbReference type="SMART" id="SM00490">
    <property type="entry name" value="HELICc"/>
    <property type="match status" value="1"/>
</dbReference>
<keyword evidence="5" id="KW-0539">Nucleus</keyword>
<dbReference type="GO" id="GO:0005634">
    <property type="term" value="C:nucleus"/>
    <property type="evidence" value="ECO:0007669"/>
    <property type="project" value="UniProtKB-SubCell"/>
</dbReference>
<feature type="region of interest" description="Disordered" evidence="6">
    <location>
        <begin position="1582"/>
        <end position="1646"/>
    </location>
</feature>
<dbReference type="GO" id="GO:0003682">
    <property type="term" value="F:chromatin binding"/>
    <property type="evidence" value="ECO:0007669"/>
    <property type="project" value="TreeGrafter"/>
</dbReference>
<dbReference type="Pfam" id="PF00176">
    <property type="entry name" value="SNF2-rel_dom"/>
    <property type="match status" value="1"/>
</dbReference>
<dbReference type="InterPro" id="IPR001650">
    <property type="entry name" value="Helicase_C-like"/>
</dbReference>
<feature type="compositionally biased region" description="Polar residues" evidence="6">
    <location>
        <begin position="1612"/>
        <end position="1628"/>
    </location>
</feature>
<dbReference type="PANTHER" id="PTHR45623">
    <property type="entry name" value="CHROMODOMAIN-HELICASE-DNA-BINDING PROTEIN 3-RELATED-RELATED"/>
    <property type="match status" value="1"/>
</dbReference>
<dbReference type="CDD" id="cd18793">
    <property type="entry name" value="SF2_C_SNF"/>
    <property type="match status" value="1"/>
</dbReference>
<feature type="region of interest" description="Disordered" evidence="6">
    <location>
        <begin position="628"/>
        <end position="649"/>
    </location>
</feature>
<dbReference type="Gene3D" id="3.40.50.10810">
    <property type="entry name" value="Tandem AAA-ATPase domain"/>
    <property type="match status" value="1"/>
</dbReference>
<dbReference type="InterPro" id="IPR016197">
    <property type="entry name" value="Chromo-like_dom_sf"/>
</dbReference>
<dbReference type="GO" id="GO:0042393">
    <property type="term" value="F:histone binding"/>
    <property type="evidence" value="ECO:0007669"/>
    <property type="project" value="TreeGrafter"/>
</dbReference>
<keyword evidence="10" id="KW-1185">Reference proteome</keyword>
<evidence type="ECO:0000256" key="4">
    <source>
        <dbReference type="ARBA" id="ARBA00022840"/>
    </source>
</evidence>
<evidence type="ECO:0000259" key="8">
    <source>
        <dbReference type="PROSITE" id="PS51194"/>
    </source>
</evidence>
<evidence type="ECO:0000256" key="2">
    <source>
        <dbReference type="ARBA" id="ARBA00022741"/>
    </source>
</evidence>
<dbReference type="SMART" id="SM00487">
    <property type="entry name" value="DEXDc"/>
    <property type="match status" value="1"/>
</dbReference>
<keyword evidence="3" id="KW-0378">Hydrolase</keyword>
<feature type="region of interest" description="Disordered" evidence="6">
    <location>
        <begin position="152"/>
        <end position="218"/>
    </location>
</feature>
<organism evidence="9 10">
    <name type="scientific">Hebeloma cylindrosporum</name>
    <dbReference type="NCBI Taxonomy" id="76867"/>
    <lineage>
        <taxon>Eukaryota</taxon>
        <taxon>Fungi</taxon>
        <taxon>Dikarya</taxon>
        <taxon>Basidiomycota</taxon>
        <taxon>Agaricomycotina</taxon>
        <taxon>Agaricomycetes</taxon>
        <taxon>Agaricomycetidae</taxon>
        <taxon>Agaricales</taxon>
        <taxon>Agaricineae</taxon>
        <taxon>Hymenogastraceae</taxon>
        <taxon>Hebeloma</taxon>
    </lineage>
</organism>
<reference evidence="9 10" key="1">
    <citation type="submission" date="2014-04" db="EMBL/GenBank/DDBJ databases">
        <authorList>
            <consortium name="DOE Joint Genome Institute"/>
            <person name="Kuo A."/>
            <person name="Gay G."/>
            <person name="Dore J."/>
            <person name="Kohler A."/>
            <person name="Nagy L.G."/>
            <person name="Floudas D."/>
            <person name="Copeland A."/>
            <person name="Barry K.W."/>
            <person name="Cichocki N."/>
            <person name="Veneault-Fourrey C."/>
            <person name="LaButti K."/>
            <person name="Lindquist E.A."/>
            <person name="Lipzen A."/>
            <person name="Lundell T."/>
            <person name="Morin E."/>
            <person name="Murat C."/>
            <person name="Sun H."/>
            <person name="Tunlid A."/>
            <person name="Henrissat B."/>
            <person name="Grigoriev I.V."/>
            <person name="Hibbett D.S."/>
            <person name="Martin F."/>
            <person name="Nordberg H.P."/>
            <person name="Cantor M.N."/>
            <person name="Hua S.X."/>
        </authorList>
    </citation>
    <scope>NUCLEOTIDE SEQUENCE [LARGE SCALE GENOMIC DNA]</scope>
    <source>
        <strain evidence="10">h7</strain>
    </source>
</reference>
<dbReference type="Gene3D" id="3.40.50.300">
    <property type="entry name" value="P-loop containing nucleotide triphosphate hydrolases"/>
    <property type="match status" value="1"/>
</dbReference>
<dbReference type="InterPro" id="IPR027417">
    <property type="entry name" value="P-loop_NTPase"/>
</dbReference>
<dbReference type="InterPro" id="IPR014001">
    <property type="entry name" value="Helicase_ATP-bd"/>
</dbReference>
<evidence type="ECO:0000256" key="1">
    <source>
        <dbReference type="ARBA" id="ARBA00004123"/>
    </source>
</evidence>
<comment type="subcellular location">
    <subcellularLocation>
        <location evidence="1">Nucleus</location>
    </subcellularLocation>
</comment>
<dbReference type="Pfam" id="PF00271">
    <property type="entry name" value="Helicase_C"/>
    <property type="match status" value="1"/>
</dbReference>
<dbReference type="Pfam" id="PF23615">
    <property type="entry name" value="Chromo_MIT1"/>
    <property type="match status" value="1"/>
</dbReference>
<feature type="compositionally biased region" description="Basic and acidic residues" evidence="6">
    <location>
        <begin position="1"/>
        <end position="24"/>
    </location>
</feature>
<dbReference type="InterPro" id="IPR000330">
    <property type="entry name" value="SNF2_N"/>
</dbReference>